<comment type="caution">
    <text evidence="2">The sequence shown here is derived from an EMBL/GenBank/DDBJ whole genome shotgun (WGS) entry which is preliminary data.</text>
</comment>
<dbReference type="EMBL" id="BMMM01000002">
    <property type="protein sequence ID" value="GGN56971.1"/>
    <property type="molecule type" value="Genomic_DNA"/>
</dbReference>
<reference evidence="2 3" key="1">
    <citation type="journal article" date="2014" name="Int. J. Syst. Evol. Microbiol.">
        <title>Complete genome sequence of Corynebacterium casei LMG S-19264T (=DSM 44701T), isolated from a smear-ripened cheese.</title>
        <authorList>
            <consortium name="US DOE Joint Genome Institute (JGI-PGF)"/>
            <person name="Walter F."/>
            <person name="Albersmeier A."/>
            <person name="Kalinowski J."/>
            <person name="Ruckert C."/>
        </authorList>
    </citation>
    <scope>NUCLEOTIDE SEQUENCE [LARGE SCALE GENOMIC DNA]</scope>
    <source>
        <strain evidence="2 3">CGMCC 4.7111</strain>
    </source>
</reference>
<feature type="compositionally biased region" description="Gly residues" evidence="1">
    <location>
        <begin position="27"/>
        <end position="36"/>
    </location>
</feature>
<evidence type="ECO:0000313" key="3">
    <source>
        <dbReference type="Proteomes" id="UP000600365"/>
    </source>
</evidence>
<dbReference type="Proteomes" id="UP000600365">
    <property type="component" value="Unassembled WGS sequence"/>
</dbReference>
<proteinExistence type="predicted"/>
<sequence>MEDRPSSDAIQGTESTEDTGGTKSAEGTGGTGGTEGRQGTARTRRREAMKGRVGGPEAVGAVPSSGKAMTGEGAAGGGREPDRSGTGIPPEQGVDAPAREAPARGTSGRETPARETSGRETPARGTPAREAPARGTPGRETPAPEPVSGERGPDRSGTVHAVRGGESADAPRPGGDAQAAERAGTPGRPAAHDTRMLPRDECDKFSLRLRHAVGGFVDGPRDAVEEADHLLEELATRFTEAVTHRRRTLRTSWQSPDKATATTEDLRLALRDYREMTERLLRL</sequence>
<protein>
    <submittedName>
        <fullName evidence="2">Uncharacterized protein</fullName>
    </submittedName>
</protein>
<feature type="region of interest" description="Disordered" evidence="1">
    <location>
        <begin position="1"/>
        <end position="197"/>
    </location>
</feature>
<dbReference type="AlphaFoldDB" id="A0A918D1I9"/>
<evidence type="ECO:0000313" key="2">
    <source>
        <dbReference type="EMBL" id="GGN56971.1"/>
    </source>
</evidence>
<keyword evidence="3" id="KW-1185">Reference proteome</keyword>
<feature type="compositionally biased region" description="Basic and acidic residues" evidence="1">
    <location>
        <begin position="111"/>
        <end position="122"/>
    </location>
</feature>
<accession>A0A918D1I9</accession>
<organism evidence="2 3">
    <name type="scientific">Streptomyces albiflavescens</name>
    <dbReference type="NCBI Taxonomy" id="1623582"/>
    <lineage>
        <taxon>Bacteria</taxon>
        <taxon>Bacillati</taxon>
        <taxon>Actinomycetota</taxon>
        <taxon>Actinomycetes</taxon>
        <taxon>Kitasatosporales</taxon>
        <taxon>Streptomycetaceae</taxon>
        <taxon>Streptomyces</taxon>
    </lineage>
</organism>
<gene>
    <name evidence="2" type="ORF">GCM10011579_018760</name>
</gene>
<name>A0A918D1I9_9ACTN</name>
<evidence type="ECO:0000256" key="1">
    <source>
        <dbReference type="SAM" id="MobiDB-lite"/>
    </source>
</evidence>